<sequence length="315" mass="34380">MSLATLARKTKTKQRLRTRGKFILNMTGRGSVLGMNAKMSRGNCKNMTSCAGKRASCCLNEEAECCRFPHGGKPAPQMGYGVYLNRKSQGAYHPSGGRQCDTVGGCSNSKPVWKQLSNLDASFFIANKKDKVLACNRDIYTGKKETGCVGQCDCPVKKNMCGCRATDLVRYTRINQSFGCGVTKVVKQSRTAGEQIARNRAAVDCIKPSHRTIHLNAVGDLSFDGCCGNQCLILGQHYSLQVVSSKAEIITIEWCQGVSEIWNIGGSGTHKRSFTVPKFNNTCKTATYAKINISGKMVLLNYCKQGLKKPLTRGC</sequence>
<dbReference type="EMBL" id="MN739337">
    <property type="protein sequence ID" value="QHS99286.1"/>
    <property type="molecule type" value="Genomic_DNA"/>
</dbReference>
<dbReference type="AlphaFoldDB" id="A0A6C0C4J5"/>
<accession>A0A6C0C4J5</accession>
<organism evidence="1">
    <name type="scientific">viral metagenome</name>
    <dbReference type="NCBI Taxonomy" id="1070528"/>
    <lineage>
        <taxon>unclassified sequences</taxon>
        <taxon>metagenomes</taxon>
        <taxon>organismal metagenomes</taxon>
    </lineage>
</organism>
<reference evidence="1" key="1">
    <citation type="journal article" date="2020" name="Nature">
        <title>Giant virus diversity and host interactions through global metagenomics.</title>
        <authorList>
            <person name="Schulz F."/>
            <person name="Roux S."/>
            <person name="Paez-Espino D."/>
            <person name="Jungbluth S."/>
            <person name="Walsh D.A."/>
            <person name="Denef V.J."/>
            <person name="McMahon K.D."/>
            <person name="Konstantinidis K.T."/>
            <person name="Eloe-Fadrosh E.A."/>
            <person name="Kyrpides N.C."/>
            <person name="Woyke T."/>
        </authorList>
    </citation>
    <scope>NUCLEOTIDE SEQUENCE</scope>
    <source>
        <strain evidence="1">GVMAG-M-3300020185-33</strain>
    </source>
</reference>
<protein>
    <submittedName>
        <fullName evidence="1">Uncharacterized protein</fullName>
    </submittedName>
</protein>
<proteinExistence type="predicted"/>
<name>A0A6C0C4J5_9ZZZZ</name>
<evidence type="ECO:0000313" key="1">
    <source>
        <dbReference type="EMBL" id="QHS99286.1"/>
    </source>
</evidence>